<evidence type="ECO:0000256" key="1">
    <source>
        <dbReference type="ARBA" id="ARBA00001932"/>
    </source>
</evidence>
<proteinExistence type="inferred from homology"/>
<evidence type="ECO:0000259" key="11">
    <source>
        <dbReference type="PROSITE" id="PS51645"/>
    </source>
</evidence>
<sequence length="474" mass="54828">MSKSVIYWFRQDLRLADNPALLHAAHSGKTVIPIFIFDPDDRSLGMAASWWRQQSLAKLEAALKKIGGKLSFYEGRPVEVLQKLSDFYEADEIVWNRQYDGYSVSRDKEIKQTLPNSGTGNIECKSFNASLLFEPWLIQNKSGSYFKVFTPYWRQCMAGNAPEAPCPPPTELRSHPDVDPFQIPLPASPLTADADLIAEEWTPGEAGAYQQFENFIEEGLEIYAEFRDFPDRPATSRLSPYLRWGEISPRQIWSKIQFVKSHEKFSEQTISKFLAEIGWREFSHHLIYHVPEMATQNLQPSFNDFPWLENEEALLQWQAGNTGYPLVDAGMRELRRTGYMHNRVRMITASFLIKHLMIDWRAGEKYFWDRLLDACPANNITGWQWVAGSGADAAPFFRIFNPIIQGEKFDPQGAYTKRFIPELSHLEQKHLFSPWKVKSDNMDLDFQEGQYPDPIVEHGYARNRALDAFQQIRR</sequence>
<dbReference type="PROSITE" id="PS00691">
    <property type="entry name" value="DNA_PHOTOLYASES_1_2"/>
    <property type="match status" value="1"/>
</dbReference>
<dbReference type="SUPFAM" id="SSF52425">
    <property type="entry name" value="Cryptochrome/photolyase, N-terminal domain"/>
    <property type="match status" value="1"/>
</dbReference>
<dbReference type="PANTHER" id="PTHR11455:SF9">
    <property type="entry name" value="CRYPTOCHROME CIRCADIAN CLOCK 5 ISOFORM X1"/>
    <property type="match status" value="1"/>
</dbReference>
<dbReference type="PANTHER" id="PTHR11455">
    <property type="entry name" value="CRYPTOCHROME"/>
    <property type="match status" value="1"/>
</dbReference>
<evidence type="ECO:0000256" key="9">
    <source>
        <dbReference type="PIRSR" id="PIRSR602081-2"/>
    </source>
</evidence>
<feature type="site" description="Electron transfer via tryptophanyl radical" evidence="9">
    <location>
        <position position="383"/>
    </location>
</feature>
<feature type="site" description="Electron transfer via tryptophanyl radical" evidence="9">
    <location>
        <position position="360"/>
    </location>
</feature>
<dbReference type="Gene3D" id="1.25.40.80">
    <property type="match status" value="1"/>
</dbReference>
<dbReference type="eggNOG" id="COG0415">
    <property type="taxonomic scope" value="Bacteria"/>
</dbReference>
<keyword evidence="13" id="KW-1185">Reference proteome</keyword>
<evidence type="ECO:0000256" key="8">
    <source>
        <dbReference type="PIRSR" id="PIRSR602081-1"/>
    </source>
</evidence>
<dbReference type="GO" id="GO:0009416">
    <property type="term" value="P:response to light stimulus"/>
    <property type="evidence" value="ECO:0007669"/>
    <property type="project" value="TreeGrafter"/>
</dbReference>
<dbReference type="Proteomes" id="UP000004836">
    <property type="component" value="Unassembled WGS sequence"/>
</dbReference>
<dbReference type="Pfam" id="PF00875">
    <property type="entry name" value="DNA_photolyase"/>
    <property type="match status" value="1"/>
</dbReference>
<keyword evidence="4 8" id="KW-0285">Flavoprotein</keyword>
<organism evidence="12 13">
    <name type="scientific">alpha proteobacterium IMCC14465</name>
    <dbReference type="NCBI Taxonomy" id="1220535"/>
    <lineage>
        <taxon>Bacteria</taxon>
        <taxon>Pseudomonadati</taxon>
        <taxon>Pseudomonadota</taxon>
        <taxon>Alphaproteobacteria</taxon>
        <taxon>PS1 clade</taxon>
    </lineage>
</organism>
<dbReference type="PROSITE" id="PS00394">
    <property type="entry name" value="DNA_PHOTOLYASES_1_1"/>
    <property type="match status" value="1"/>
</dbReference>
<comment type="cofactor">
    <cofactor evidence="8">
        <name>FAD</name>
        <dbReference type="ChEBI" id="CHEBI:57692"/>
    </cofactor>
    <text evidence="8">Binds 1 FAD per subunit.</text>
</comment>
<dbReference type="InterPro" id="IPR002081">
    <property type="entry name" value="Cryptochrome/DNA_photolyase_1"/>
</dbReference>
<evidence type="ECO:0000313" key="12">
    <source>
        <dbReference type="EMBL" id="EJW21768.1"/>
    </source>
</evidence>
<evidence type="ECO:0000256" key="7">
    <source>
        <dbReference type="ARBA" id="ARBA00033999"/>
    </source>
</evidence>
<dbReference type="FunFam" id="1.10.579.10:FF:000003">
    <property type="entry name" value="Deoxyribodipyrimidine photo-lyase"/>
    <property type="match status" value="1"/>
</dbReference>
<keyword evidence="6 10" id="KW-0157">Chromophore</keyword>
<evidence type="ECO:0000256" key="5">
    <source>
        <dbReference type="ARBA" id="ARBA00022827"/>
    </source>
</evidence>
<dbReference type="Gene3D" id="3.40.50.620">
    <property type="entry name" value="HUPs"/>
    <property type="match status" value="1"/>
</dbReference>
<dbReference type="InterPro" id="IPR014729">
    <property type="entry name" value="Rossmann-like_a/b/a_fold"/>
</dbReference>
<dbReference type="Gene3D" id="1.10.579.10">
    <property type="entry name" value="DNA Cyclobutane Dipyrimidine Photolyase, subunit A, domain 3"/>
    <property type="match status" value="1"/>
</dbReference>
<dbReference type="GO" id="GO:0003677">
    <property type="term" value="F:DNA binding"/>
    <property type="evidence" value="ECO:0007669"/>
    <property type="project" value="TreeGrafter"/>
</dbReference>
<dbReference type="GO" id="GO:0071949">
    <property type="term" value="F:FAD binding"/>
    <property type="evidence" value="ECO:0007669"/>
    <property type="project" value="TreeGrafter"/>
</dbReference>
<dbReference type="GO" id="GO:0003904">
    <property type="term" value="F:deoxyribodipyrimidine photo-lyase activity"/>
    <property type="evidence" value="ECO:0007669"/>
    <property type="project" value="UniProtKB-EC"/>
</dbReference>
<dbReference type="InterPro" id="IPR036134">
    <property type="entry name" value="Crypto/Photolyase_FAD-like_sf"/>
</dbReference>
<name>J9DI31_9PROT</name>
<evidence type="ECO:0000256" key="3">
    <source>
        <dbReference type="ARBA" id="ARBA00014046"/>
    </source>
</evidence>
<dbReference type="OrthoDB" id="9772484at2"/>
<dbReference type="EC" id="4.1.99.3" evidence="2"/>
<dbReference type="Pfam" id="PF03441">
    <property type="entry name" value="FAD_binding_7"/>
    <property type="match status" value="1"/>
</dbReference>
<dbReference type="InterPro" id="IPR036155">
    <property type="entry name" value="Crypto/Photolyase_N_sf"/>
</dbReference>
<dbReference type="STRING" id="1220535.IMCC14465_01620"/>
<dbReference type="InterPro" id="IPR006050">
    <property type="entry name" value="DNA_photolyase_N"/>
</dbReference>
<protein>
    <recommendedName>
        <fullName evidence="3">Deoxyribodipyrimidine photo-lyase</fullName>
        <ecNumber evidence="2">4.1.99.3</ecNumber>
    </recommendedName>
</protein>
<comment type="caution">
    <text evidence="12">The sequence shown here is derived from an EMBL/GenBank/DDBJ whole genome shotgun (WGS) entry which is preliminary data.</text>
</comment>
<dbReference type="AlphaFoldDB" id="J9DI31"/>
<feature type="binding site" evidence="8">
    <location>
        <begin position="235"/>
        <end position="239"/>
    </location>
    <ligand>
        <name>FAD</name>
        <dbReference type="ChEBI" id="CHEBI:57692"/>
    </ligand>
</feature>
<dbReference type="SUPFAM" id="SSF48173">
    <property type="entry name" value="Cryptochrome/photolyase FAD-binding domain"/>
    <property type="match status" value="1"/>
</dbReference>
<dbReference type="InterPro" id="IPR005101">
    <property type="entry name" value="Cryptochr/Photolyase_FAD-bd"/>
</dbReference>
<dbReference type="PROSITE" id="PS51645">
    <property type="entry name" value="PHR_CRY_ALPHA_BETA"/>
    <property type="match status" value="1"/>
</dbReference>
<feature type="binding site" evidence="8">
    <location>
        <position position="273"/>
    </location>
    <ligand>
        <name>FAD</name>
        <dbReference type="ChEBI" id="CHEBI:57692"/>
    </ligand>
</feature>
<dbReference type="GO" id="GO:0000719">
    <property type="term" value="P:photoreactive repair"/>
    <property type="evidence" value="ECO:0007669"/>
    <property type="project" value="UniProtKB-ARBA"/>
</dbReference>
<comment type="catalytic activity">
    <reaction evidence="7">
        <text>cyclobutadipyrimidine (in DNA) = 2 pyrimidine residues (in DNA).</text>
        <dbReference type="EC" id="4.1.99.3"/>
    </reaction>
</comment>
<accession>J9DI31</accession>
<dbReference type="PATRIC" id="fig|1220535.3.peg.159"/>
<comment type="cofactor">
    <cofactor evidence="1">
        <name>(6R)-5,10-methylene-5,6,7,8-tetrahydrofolate</name>
        <dbReference type="ChEBI" id="CHEBI:15636"/>
    </cofactor>
</comment>
<feature type="site" description="Electron transfer via tryptophanyl radical" evidence="9">
    <location>
        <position position="307"/>
    </location>
</feature>
<gene>
    <name evidence="12" type="ORF">IMCC14465_01620</name>
</gene>
<reference evidence="12 13" key="1">
    <citation type="journal article" date="2012" name="J. Bacteriol.">
        <title>Genome Sequence of Strain IMCC14465, Isolated from the East Sea, Belonging to the PS1 Clade of Alphaproteobacteria.</title>
        <authorList>
            <person name="Yang S.J."/>
            <person name="Kang I."/>
            <person name="Cho J.C."/>
        </authorList>
    </citation>
    <scope>NUCLEOTIDE SEQUENCE [LARGE SCALE GENOMIC DNA]</scope>
    <source>
        <strain evidence="12 13">IMCC14465</strain>
    </source>
</reference>
<dbReference type="EMBL" id="ALYF01000002">
    <property type="protein sequence ID" value="EJW21768.1"/>
    <property type="molecule type" value="Genomic_DNA"/>
</dbReference>
<evidence type="ECO:0000256" key="10">
    <source>
        <dbReference type="RuleBase" id="RU004182"/>
    </source>
</evidence>
<feature type="domain" description="Photolyase/cryptochrome alpha/beta" evidence="11">
    <location>
        <begin position="3"/>
        <end position="132"/>
    </location>
</feature>
<dbReference type="InterPro" id="IPR018394">
    <property type="entry name" value="DNA_photolyase_1_CS_C"/>
</dbReference>
<keyword evidence="5 8" id="KW-0274">FAD</keyword>
<evidence type="ECO:0000313" key="13">
    <source>
        <dbReference type="Proteomes" id="UP000004836"/>
    </source>
</evidence>
<feature type="binding site" evidence="8">
    <location>
        <position position="223"/>
    </location>
    <ligand>
        <name>FAD</name>
        <dbReference type="ChEBI" id="CHEBI:57692"/>
    </ligand>
</feature>
<evidence type="ECO:0000256" key="6">
    <source>
        <dbReference type="ARBA" id="ARBA00022991"/>
    </source>
</evidence>
<evidence type="ECO:0000256" key="4">
    <source>
        <dbReference type="ARBA" id="ARBA00022630"/>
    </source>
</evidence>
<dbReference type="PRINTS" id="PR00147">
    <property type="entry name" value="DNAPHOTLYASE"/>
</dbReference>
<comment type="similarity">
    <text evidence="10">Belongs to the DNA photolyase family.</text>
</comment>
<evidence type="ECO:0000256" key="2">
    <source>
        <dbReference type="ARBA" id="ARBA00013149"/>
    </source>
</evidence>